<keyword evidence="3" id="KW-1185">Reference proteome</keyword>
<feature type="compositionally biased region" description="Acidic residues" evidence="1">
    <location>
        <begin position="311"/>
        <end position="330"/>
    </location>
</feature>
<gene>
    <name evidence="2" type="ORF">EKO04_003830</name>
</gene>
<reference evidence="2" key="1">
    <citation type="submission" date="2018-12" db="EMBL/GenBank/DDBJ databases">
        <authorList>
            <person name="Syme R.A."/>
            <person name="Farfan-Caceres L."/>
            <person name="Lichtenzveig J."/>
        </authorList>
    </citation>
    <scope>NUCLEOTIDE SEQUENCE</scope>
    <source>
        <strain evidence="2">Al4</strain>
    </source>
</reference>
<dbReference type="InterPro" id="IPR052895">
    <property type="entry name" value="HetReg/Transcr_Mod"/>
</dbReference>
<sequence>MEKRYDPNLWPGGDGGSFWYMAILGNAKLSKLIRNGYPPSLEAYGRNVNPYRPPYQGLEPTLGAAALLHVILYSAERLFSRDWFHRIWVLQEIILAPLTPEGNRLVTVFMGHTYVEWNELVAFAYILSRSTGVTFSNHDFFRENWSQLTVPPKGQSHVTYCLDEYIKKTMSFTSSDPRDRLFALLPLSADVKDTFRSNSLLQPDYSKSLASVLTDYRKWRLGIACQTIDILSFSTPWEAQMSEEVESDALNETQDSSESARMSLDDECDDFEGFASASGGSKNNKEGQARGAMPDDGAPEANAIENKESEIDKDEGYEDADDEDEDDTTASEESSSGEISVSINCSEDDASSDSYEPAFPLLRQEPLDYLFESGDAKSREYQGMPSWVTNIWSVQDHKLGYSFEEDYESYSSSKNELAVVDIQTSRSSIFLMGLPLTKIAQAAMARHGPQSRNNHEDNSDDEHHEESYDIEWDIGTMWDRVRTESIELRRQKIRPKHNEKARYGAGSARTTTIMGSLWRRQPLPPGEENLRQVLLTSARIHRGSFTTGHPSTARKRIFTTTDGDFVLAPEDARPNDLIVVLFGSRLPLLLRRDSHASAGSGLVWRYRILGPCFFHGDKWMKGKELAQGALDHVPKRFYELV</sequence>
<name>A0A8H7J8D4_9PLEO</name>
<dbReference type="AlphaFoldDB" id="A0A8H7J8D4"/>
<evidence type="ECO:0000313" key="3">
    <source>
        <dbReference type="Proteomes" id="UP000651452"/>
    </source>
</evidence>
<dbReference type="PANTHER" id="PTHR24148:SF73">
    <property type="entry name" value="HET DOMAIN PROTEIN (AFU_ORTHOLOGUE AFUA_8G01020)"/>
    <property type="match status" value="1"/>
</dbReference>
<dbReference type="EMBL" id="RZGK01000006">
    <property type="protein sequence ID" value="KAF9698342.1"/>
    <property type="molecule type" value="Genomic_DNA"/>
</dbReference>
<evidence type="ECO:0000256" key="1">
    <source>
        <dbReference type="SAM" id="MobiDB-lite"/>
    </source>
</evidence>
<evidence type="ECO:0008006" key="4">
    <source>
        <dbReference type="Google" id="ProtNLM"/>
    </source>
</evidence>
<comment type="caution">
    <text evidence="2">The sequence shown here is derived from an EMBL/GenBank/DDBJ whole genome shotgun (WGS) entry which is preliminary data.</text>
</comment>
<feature type="compositionally biased region" description="Basic and acidic residues" evidence="1">
    <location>
        <begin position="453"/>
        <end position="466"/>
    </location>
</feature>
<dbReference type="Proteomes" id="UP000651452">
    <property type="component" value="Unassembled WGS sequence"/>
</dbReference>
<protein>
    <recommendedName>
        <fullName evidence="4">Heterokaryon incompatibility domain-containing protein</fullName>
    </recommendedName>
</protein>
<dbReference type="OrthoDB" id="3694075at2759"/>
<reference evidence="2" key="2">
    <citation type="submission" date="2020-09" db="EMBL/GenBank/DDBJ databases">
        <title>Reference genome assembly for Australian Ascochyta lentis isolate Al4.</title>
        <authorList>
            <person name="Lee R.C."/>
            <person name="Farfan-Caceres L.M."/>
            <person name="Debler J.W."/>
            <person name="Williams A.H."/>
            <person name="Henares B.M."/>
        </authorList>
    </citation>
    <scope>NUCLEOTIDE SEQUENCE</scope>
    <source>
        <strain evidence="2">Al4</strain>
    </source>
</reference>
<accession>A0A8H7J8D4</accession>
<proteinExistence type="predicted"/>
<feature type="compositionally biased region" description="Polar residues" evidence="1">
    <location>
        <begin position="250"/>
        <end position="260"/>
    </location>
</feature>
<dbReference type="PANTHER" id="PTHR24148">
    <property type="entry name" value="ANKYRIN REPEAT DOMAIN-CONTAINING PROTEIN 39 HOMOLOG-RELATED"/>
    <property type="match status" value="1"/>
</dbReference>
<feature type="region of interest" description="Disordered" evidence="1">
    <location>
        <begin position="243"/>
        <end position="356"/>
    </location>
</feature>
<feature type="region of interest" description="Disordered" evidence="1">
    <location>
        <begin position="443"/>
        <end position="466"/>
    </location>
</feature>
<evidence type="ECO:0000313" key="2">
    <source>
        <dbReference type="EMBL" id="KAF9698342.1"/>
    </source>
</evidence>
<organism evidence="2 3">
    <name type="scientific">Ascochyta lentis</name>
    <dbReference type="NCBI Taxonomy" id="205686"/>
    <lineage>
        <taxon>Eukaryota</taxon>
        <taxon>Fungi</taxon>
        <taxon>Dikarya</taxon>
        <taxon>Ascomycota</taxon>
        <taxon>Pezizomycotina</taxon>
        <taxon>Dothideomycetes</taxon>
        <taxon>Pleosporomycetidae</taxon>
        <taxon>Pleosporales</taxon>
        <taxon>Pleosporineae</taxon>
        <taxon>Didymellaceae</taxon>
        <taxon>Ascochyta</taxon>
    </lineage>
</organism>